<sequence>MKVQQIGVTVE</sequence>
<name>A0A2P2IPC6_RHIMU</name>
<organism evidence="1">
    <name type="scientific">Rhizophora mucronata</name>
    <name type="common">Asiatic mangrove</name>
    <dbReference type="NCBI Taxonomy" id="61149"/>
    <lineage>
        <taxon>Eukaryota</taxon>
        <taxon>Viridiplantae</taxon>
        <taxon>Streptophyta</taxon>
        <taxon>Embryophyta</taxon>
        <taxon>Tracheophyta</taxon>
        <taxon>Spermatophyta</taxon>
        <taxon>Magnoliopsida</taxon>
        <taxon>eudicotyledons</taxon>
        <taxon>Gunneridae</taxon>
        <taxon>Pentapetalae</taxon>
        <taxon>rosids</taxon>
        <taxon>fabids</taxon>
        <taxon>Malpighiales</taxon>
        <taxon>Rhizophoraceae</taxon>
        <taxon>Rhizophora</taxon>
    </lineage>
</organism>
<dbReference type="EMBL" id="GGEC01002591">
    <property type="protein sequence ID" value="MBW83074.1"/>
    <property type="molecule type" value="Transcribed_RNA"/>
</dbReference>
<reference evidence="1" key="1">
    <citation type="submission" date="2018-02" db="EMBL/GenBank/DDBJ databases">
        <title>Rhizophora mucronata_Transcriptome.</title>
        <authorList>
            <person name="Meera S.P."/>
            <person name="Sreeshan A."/>
            <person name="Augustine A."/>
        </authorList>
    </citation>
    <scope>NUCLEOTIDE SEQUENCE</scope>
    <source>
        <tissue evidence="1">Leaf</tissue>
    </source>
</reference>
<proteinExistence type="predicted"/>
<protein>
    <submittedName>
        <fullName evidence="1">Uncharacterized protein</fullName>
    </submittedName>
</protein>
<accession>A0A2P2IPC6</accession>
<evidence type="ECO:0000313" key="1">
    <source>
        <dbReference type="EMBL" id="MBW83074.1"/>
    </source>
</evidence>